<reference evidence="15" key="1">
    <citation type="journal article" date="2017" name="Nat. Commun.">
        <title>The North American bullfrog draft genome provides insight into hormonal regulation of long noncoding RNA.</title>
        <authorList>
            <person name="Hammond S.A."/>
            <person name="Warren R.L."/>
            <person name="Vandervalk B.P."/>
            <person name="Kucuk E."/>
            <person name="Khan H."/>
            <person name="Gibb E.A."/>
            <person name="Pandoh P."/>
            <person name="Kirk H."/>
            <person name="Zhao Y."/>
            <person name="Jones M."/>
            <person name="Mungall A.J."/>
            <person name="Coope R."/>
            <person name="Pleasance S."/>
            <person name="Moore R.A."/>
            <person name="Holt R.A."/>
            <person name="Round J.M."/>
            <person name="Ohora S."/>
            <person name="Walle B.V."/>
            <person name="Veldhoen N."/>
            <person name="Helbing C.C."/>
            <person name="Birol I."/>
        </authorList>
    </citation>
    <scope>NUCLEOTIDE SEQUENCE [LARGE SCALE GENOMIC DNA]</scope>
</reference>
<dbReference type="GO" id="GO:0005634">
    <property type="term" value="C:nucleus"/>
    <property type="evidence" value="ECO:0007669"/>
    <property type="project" value="UniProtKB-SubCell"/>
</dbReference>
<evidence type="ECO:0000256" key="12">
    <source>
        <dbReference type="PROSITE-ProRule" id="PRU00810"/>
    </source>
</evidence>
<dbReference type="EMBL" id="KV930492">
    <property type="protein sequence ID" value="PIO32587.1"/>
    <property type="molecule type" value="Genomic_DNA"/>
</dbReference>
<dbReference type="Gene3D" id="1.20.1160.11">
    <property type="entry name" value="Paired amphipathic helix"/>
    <property type="match status" value="1"/>
</dbReference>
<evidence type="ECO:0000256" key="10">
    <source>
        <dbReference type="ARBA" id="ARBA00072086"/>
    </source>
</evidence>
<organism evidence="14 15">
    <name type="scientific">Aquarana catesbeiana</name>
    <name type="common">American bullfrog</name>
    <name type="synonym">Rana catesbeiana</name>
    <dbReference type="NCBI Taxonomy" id="8400"/>
    <lineage>
        <taxon>Eukaryota</taxon>
        <taxon>Metazoa</taxon>
        <taxon>Chordata</taxon>
        <taxon>Craniata</taxon>
        <taxon>Vertebrata</taxon>
        <taxon>Euteleostomi</taxon>
        <taxon>Amphibia</taxon>
        <taxon>Batrachia</taxon>
        <taxon>Anura</taxon>
        <taxon>Neobatrachia</taxon>
        <taxon>Ranoidea</taxon>
        <taxon>Ranidae</taxon>
        <taxon>Aquarana</taxon>
    </lineage>
</organism>
<dbReference type="InterPro" id="IPR003822">
    <property type="entry name" value="PAH"/>
</dbReference>
<feature type="compositionally biased region" description="Acidic residues" evidence="13">
    <location>
        <begin position="833"/>
        <end position="853"/>
    </location>
</feature>
<dbReference type="InterPro" id="IPR009057">
    <property type="entry name" value="Homeodomain-like_sf"/>
</dbReference>
<keyword evidence="3" id="KW-0597">Phosphoprotein</keyword>
<dbReference type="GO" id="GO:0003712">
    <property type="term" value="F:transcription coregulator activity"/>
    <property type="evidence" value="ECO:0007669"/>
    <property type="project" value="TreeGrafter"/>
</dbReference>
<dbReference type="Pfam" id="PF21227">
    <property type="entry name" value="Myb_DNA-binding_7"/>
    <property type="match status" value="1"/>
</dbReference>
<dbReference type="Gene3D" id="1.10.10.60">
    <property type="entry name" value="Homeodomain-like"/>
    <property type="match status" value="1"/>
</dbReference>
<keyword evidence="6" id="KW-0804">Transcription</keyword>
<feature type="compositionally biased region" description="Polar residues" evidence="13">
    <location>
        <begin position="1251"/>
        <end position="1264"/>
    </location>
</feature>
<name>A0A2G9RXI5_AQUCT</name>
<dbReference type="InterPro" id="IPR049257">
    <property type="entry name" value="Gon4l/CASP8AP2_myb-like"/>
</dbReference>
<dbReference type="Pfam" id="PF02671">
    <property type="entry name" value="PAH"/>
    <property type="match status" value="1"/>
</dbReference>
<evidence type="ECO:0000313" key="14">
    <source>
        <dbReference type="EMBL" id="PIO32587.1"/>
    </source>
</evidence>
<evidence type="ECO:0000256" key="3">
    <source>
        <dbReference type="ARBA" id="ARBA00022553"/>
    </source>
</evidence>
<dbReference type="SUPFAM" id="SSF46689">
    <property type="entry name" value="Homeodomain-like"/>
    <property type="match status" value="1"/>
</dbReference>
<evidence type="ECO:0000256" key="13">
    <source>
        <dbReference type="SAM" id="MobiDB-lite"/>
    </source>
</evidence>
<evidence type="ECO:0000256" key="7">
    <source>
        <dbReference type="ARBA" id="ARBA00023242"/>
    </source>
</evidence>
<evidence type="ECO:0000256" key="5">
    <source>
        <dbReference type="ARBA" id="ARBA00023015"/>
    </source>
</evidence>
<dbReference type="GO" id="GO:0006355">
    <property type="term" value="P:regulation of DNA-templated transcription"/>
    <property type="evidence" value="ECO:0007669"/>
    <property type="project" value="InterPro"/>
</dbReference>
<dbReference type="InterPro" id="IPR052435">
    <property type="entry name" value="YY1-Transcr_Regul"/>
</dbReference>
<comment type="function">
    <text evidence="8">Has transcriptional repressor activity, probably as part of a complex with YY1, SIN3A and HDAC1. Required for B cell lymphopoiesis.</text>
</comment>
<dbReference type="PROSITE" id="PS51477">
    <property type="entry name" value="PAH"/>
    <property type="match status" value="1"/>
</dbReference>
<gene>
    <name evidence="14" type="ORF">AB205_0049560</name>
</gene>
<comment type="subcellular location">
    <subcellularLocation>
        <location evidence="1 12">Nucleus</location>
    </subcellularLocation>
</comment>
<feature type="compositionally biased region" description="Acidic residues" evidence="13">
    <location>
        <begin position="780"/>
        <end position="799"/>
    </location>
</feature>
<feature type="region of interest" description="Disordered" evidence="13">
    <location>
        <begin position="586"/>
        <end position="606"/>
    </location>
</feature>
<evidence type="ECO:0000256" key="9">
    <source>
        <dbReference type="ARBA" id="ARBA00064584"/>
    </source>
</evidence>
<evidence type="ECO:0000256" key="8">
    <source>
        <dbReference type="ARBA" id="ARBA00058628"/>
    </source>
</evidence>
<feature type="region of interest" description="Disordered" evidence="13">
    <location>
        <begin position="618"/>
        <end position="914"/>
    </location>
</feature>
<dbReference type="PANTHER" id="PTHR16088:SF3">
    <property type="entry name" value="GON-4-LIKE PROTEIN"/>
    <property type="match status" value="1"/>
</dbReference>
<feature type="region of interest" description="Disordered" evidence="13">
    <location>
        <begin position="1088"/>
        <end position="1120"/>
    </location>
</feature>
<dbReference type="PANTHER" id="PTHR16088">
    <property type="entry name" value="YY1 ASSOCIATED PROTEIN-RELATED"/>
    <property type="match status" value="1"/>
</dbReference>
<evidence type="ECO:0000256" key="1">
    <source>
        <dbReference type="ARBA" id="ARBA00004123"/>
    </source>
</evidence>
<feature type="region of interest" description="Disordered" evidence="13">
    <location>
        <begin position="1375"/>
        <end position="1406"/>
    </location>
</feature>
<proteinExistence type="predicted"/>
<comment type="subunit">
    <text evidence="9">Found in a complex with YY1, SIN3A and HDAC1.</text>
</comment>
<evidence type="ECO:0000313" key="15">
    <source>
        <dbReference type="Proteomes" id="UP000228934"/>
    </source>
</evidence>
<dbReference type="Proteomes" id="UP000228934">
    <property type="component" value="Unassembled WGS sequence"/>
</dbReference>
<evidence type="ECO:0000256" key="2">
    <source>
        <dbReference type="ARBA" id="ARBA00022491"/>
    </source>
</evidence>
<protein>
    <recommendedName>
        <fullName evidence="10">GON-4-like protein</fullName>
    </recommendedName>
    <alternativeName>
        <fullName evidence="11">GON-4 homolog</fullName>
    </alternativeName>
</protein>
<keyword evidence="2" id="KW-0678">Repressor</keyword>
<dbReference type="SUPFAM" id="SSF47762">
    <property type="entry name" value="PAH2 domain"/>
    <property type="match status" value="2"/>
</dbReference>
<feature type="compositionally biased region" description="Acidic residues" evidence="13">
    <location>
        <begin position="1379"/>
        <end position="1406"/>
    </location>
</feature>
<keyword evidence="7 12" id="KW-0539">Nucleus</keyword>
<feature type="compositionally biased region" description="Low complexity" evidence="13">
    <location>
        <begin position="756"/>
        <end position="771"/>
    </location>
</feature>
<dbReference type="InterPro" id="IPR036600">
    <property type="entry name" value="PAH_sf"/>
</dbReference>
<feature type="region of interest" description="Disordered" evidence="13">
    <location>
        <begin position="139"/>
        <end position="163"/>
    </location>
</feature>
<feature type="region of interest" description="Disordered" evidence="13">
    <location>
        <begin position="1154"/>
        <end position="1298"/>
    </location>
</feature>
<evidence type="ECO:0000256" key="4">
    <source>
        <dbReference type="ARBA" id="ARBA00022737"/>
    </source>
</evidence>
<feature type="compositionally biased region" description="Basic and acidic residues" evidence="13">
    <location>
        <begin position="639"/>
        <end position="676"/>
    </location>
</feature>
<dbReference type="FunFam" id="1.10.10.60:FF:000191">
    <property type="entry name" value="GON-4-like protein isoform X1"/>
    <property type="match status" value="1"/>
</dbReference>
<evidence type="ECO:0000256" key="6">
    <source>
        <dbReference type="ARBA" id="ARBA00023163"/>
    </source>
</evidence>
<keyword evidence="5" id="KW-0805">Transcription regulation</keyword>
<dbReference type="CDD" id="cd12202">
    <property type="entry name" value="CASP8AP2"/>
    <property type="match status" value="1"/>
</dbReference>
<accession>A0A2G9RXI5</accession>
<feature type="compositionally biased region" description="Basic and acidic residues" evidence="13">
    <location>
        <begin position="707"/>
        <end position="718"/>
    </location>
</feature>
<feature type="compositionally biased region" description="Basic and acidic residues" evidence="13">
    <location>
        <begin position="140"/>
        <end position="153"/>
    </location>
</feature>
<keyword evidence="4" id="KW-0677">Repeat</keyword>
<sequence length="1406" mass="156504">MYDLGTANDEYWKLWLRSLMQDDVGNEDEGDDDEDDPEYNILEDWDEPDMEDLRKDRAVRITKKEVNELMEELFETFQDEMGISHLEDEGPDEDSSSDPFPDFNTPQVIRFEEPLANLLTKQHCTVRTQLEYLRMRKSMMKSDDDKSVRDPDIPKPPPPRAPPVLTLDVMQRKRLQQQMQQHIQLLTQLHLLTFRNPGLSMEAETAQMYLVKLSSFAESSSLSHQQTPGFQSAFLPCNLREALQLIPLVHSQVPEDPEPPKPARKNGTEFSKQLISKFLLTAKTAHQLTVRIKNLTMKKSPDNVIKCYKKTRMLPPLSRCCEDILPQDMRPPVEREKLRLPFWIKASLSSIEAYMKNTESSHSGYPLLLPPAVAMTLKPLSRRFYRRLWRQKRSVLKPLLIRPPASTNCAPKLLAKPAPPQTVPIRIISQVPPLVQPHSRNRQYSASRGAACRKGPEICTPISNKRMLCAKPAGAAVAHIAIPQTRMIMPATANQRIRKSLLGGIPKINTVPRMVGIKPAPLVHSGPVLLAVPNGALKLVSLGAPCRVLQPISTGVPVTTVLLNSTHMPLSQSLITPPYKQVQKTVSLGSGVGGGQCSPTLETEESIKKEEDDLMVQMKDEDDPECAGEGSPDGAQNKDGGESEGAREPSEDKPPKESERSSDVTDHVNENDDKCTFDPQSSPSAGGAPFTAGGGQSHFGEGQDSEVSLKEEKDLKQEDMEEPEDSNEPQKQESGGGAADSPKNTSPSTDGDIEISSPSGAPKESSSPPGGQDLTNDKDGAEEEEEEDFDDLTQDEDEMSSASEESVLSVPELQETMEKLTWLASERRLSQEADLEENSQEENTEDEEEEDVAEVSSHKAEEMTDEIGEEGGKLDASHLRVPSLAPVETNVTPAEERRRAGSKGPSAPRDPLREQKDLAYARSYLNRVREALQSVLGTYEQFLNIIYEYETRSNKRTAVDLYERLQHLLQDWPQLLKDFAAFLLPEQALECSLFEEQQAFEKSRRFLRQLEICFKENPAHHQKIIKLLQSCAECPLQEIGKLKTQMFQLLKGHHHLQEEFSLFFDQLRPPASRMEDFEVMNWTEEKEYKSDVTGSGGNKVPPTQRNKRRKEASQSQDKDVDWLEGGKDCPCSCHDGGAEQRLKRCKRQLCGPCSSKTCDNRSQRSADAFHQNSAGDGKSLLKSSGDDRTSTGTAHRSCFTLHVRGITKSTSKPRTQAKDSGHSALRGARRPHASKDPPPTPPEKESERSPQSHSGPCTPNSVENPGTPAEGAPRCPTPTASLCEPNPTAENSALHPADQEEQTLTVCAKNIRLSSSGEKVIVWTREADRVILTMCQERGAHDQTFDAVSEQLGNKSPSEVAQRFRELVSLFQTGCVTSSDEEEEEEDAVVMEENVSDPEAAQSEED</sequence>
<keyword evidence="15" id="KW-1185">Reference proteome</keyword>
<dbReference type="OrthoDB" id="6257037at2759"/>
<dbReference type="FunFam" id="1.20.1160.11:FF:000006">
    <property type="entry name" value="GON-4-like protein isoform X1"/>
    <property type="match status" value="1"/>
</dbReference>
<evidence type="ECO:0000256" key="11">
    <source>
        <dbReference type="ARBA" id="ARBA00078967"/>
    </source>
</evidence>